<evidence type="ECO:0000256" key="1">
    <source>
        <dbReference type="SAM" id="MobiDB-lite"/>
    </source>
</evidence>
<sequence>MNVSSRPRKARLSVNLLGRHPEPGFCKTRLIPALGPEGAAEAHAVLLTHVVGTVRRWCADSPSERLFRLWTTSPLSTPFLDTLADDGQMRVQPEGDLGVRLAAISQAGLAEAEGVLLVGGDAVSLDPASFNHTETLLSSHDAVLIPALDGGYVALALRRFQPELFMAMPWGTERLAEKTRTVFRRLGWSWGEIPGHWDVDFPREWERFRRLEKSWSNNCSTSSVSGEGRSGEPVKEGARKESLR</sequence>
<dbReference type="InterPro" id="IPR018641">
    <property type="entry name" value="Trfase_1_rSAM/seldom-assoc"/>
</dbReference>
<dbReference type="Pfam" id="PF09837">
    <property type="entry name" value="DUF2064"/>
    <property type="match status" value="1"/>
</dbReference>
<dbReference type="EMBL" id="BAAFGK010000004">
    <property type="protein sequence ID" value="GAB0057538.1"/>
    <property type="molecule type" value="Genomic_DNA"/>
</dbReference>
<feature type="region of interest" description="Disordered" evidence="1">
    <location>
        <begin position="217"/>
        <end position="244"/>
    </location>
</feature>
<reference evidence="2 3" key="1">
    <citation type="submission" date="2024-09" db="EMBL/GenBank/DDBJ databases">
        <title>Draft genome sequence of Candidatus Magnetaquicoccaceae bacterium FCR-1.</title>
        <authorList>
            <person name="Shimoshige H."/>
            <person name="Shimamura S."/>
            <person name="Taoka A."/>
            <person name="Kobayashi H."/>
            <person name="Maekawa T."/>
        </authorList>
    </citation>
    <scope>NUCLEOTIDE SEQUENCE [LARGE SCALE GENOMIC DNA]</scope>
    <source>
        <strain evidence="2 3">FCR-1</strain>
    </source>
</reference>
<organism evidence="2 3">
    <name type="scientific">Candidatus Magnetaquiglobus chichijimensis</name>
    <dbReference type="NCBI Taxonomy" id="3141448"/>
    <lineage>
        <taxon>Bacteria</taxon>
        <taxon>Pseudomonadati</taxon>
        <taxon>Pseudomonadota</taxon>
        <taxon>Magnetococcia</taxon>
        <taxon>Magnetococcales</taxon>
        <taxon>Candidatus Magnetaquicoccaceae</taxon>
        <taxon>Candidatus Magnetaquiglobus</taxon>
    </lineage>
</organism>
<evidence type="ECO:0008006" key="4">
    <source>
        <dbReference type="Google" id="ProtNLM"/>
    </source>
</evidence>
<gene>
    <name evidence="2" type="ORF">SIID45300_01868</name>
</gene>
<name>A0ABQ0C9I6_9PROT</name>
<dbReference type="Gene3D" id="3.90.550.10">
    <property type="entry name" value="Spore Coat Polysaccharide Biosynthesis Protein SpsA, Chain A"/>
    <property type="match status" value="1"/>
</dbReference>
<dbReference type="InterPro" id="IPR029044">
    <property type="entry name" value="Nucleotide-diphossugar_trans"/>
</dbReference>
<dbReference type="NCBIfam" id="TIGR04282">
    <property type="entry name" value="glyco_like_cofC"/>
    <property type="match status" value="1"/>
</dbReference>
<dbReference type="SUPFAM" id="SSF53448">
    <property type="entry name" value="Nucleotide-diphospho-sugar transferases"/>
    <property type="match status" value="1"/>
</dbReference>
<accession>A0ABQ0C9I6</accession>
<evidence type="ECO:0000313" key="2">
    <source>
        <dbReference type="EMBL" id="GAB0057538.1"/>
    </source>
</evidence>
<dbReference type="PANTHER" id="PTHR36529:SF1">
    <property type="entry name" value="GLYCOSYLTRANSFERASE"/>
    <property type="match status" value="1"/>
</dbReference>
<dbReference type="PANTHER" id="PTHR36529">
    <property type="entry name" value="SLL1095 PROTEIN"/>
    <property type="match status" value="1"/>
</dbReference>
<feature type="compositionally biased region" description="Basic and acidic residues" evidence="1">
    <location>
        <begin position="229"/>
        <end position="244"/>
    </location>
</feature>
<protein>
    <recommendedName>
        <fullName evidence="4">Glycosyltransferase</fullName>
    </recommendedName>
</protein>
<dbReference type="RefSeq" id="WP_420905234.1">
    <property type="nucleotide sequence ID" value="NZ_BAAFGK010000004.1"/>
</dbReference>
<keyword evidence="3" id="KW-1185">Reference proteome</keyword>
<proteinExistence type="predicted"/>
<dbReference type="Proteomes" id="UP001628193">
    <property type="component" value="Unassembled WGS sequence"/>
</dbReference>
<evidence type="ECO:0000313" key="3">
    <source>
        <dbReference type="Proteomes" id="UP001628193"/>
    </source>
</evidence>
<comment type="caution">
    <text evidence="2">The sequence shown here is derived from an EMBL/GenBank/DDBJ whole genome shotgun (WGS) entry which is preliminary data.</text>
</comment>